<reference evidence="1 2" key="2">
    <citation type="journal article" date="2012" name="J. Bacteriol.">
        <title>Complete genome sequences of six strains of the genus Methylobacterium.</title>
        <authorList>
            <person name="Marx C.J."/>
            <person name="Bringel F."/>
            <person name="Chistoserdova L."/>
            <person name="Moulin L."/>
            <person name="Farhan Ul Haque M."/>
            <person name="Fleischman D.E."/>
            <person name="Gruffaz C."/>
            <person name="Jourand P."/>
            <person name="Knief C."/>
            <person name="Lee M.C."/>
            <person name="Muller E.E."/>
            <person name="Nadalig T."/>
            <person name="Peyraud R."/>
            <person name="Roselli S."/>
            <person name="Russ L."/>
            <person name="Goodwin L.A."/>
            <person name="Ivanova N."/>
            <person name="Kyrpides N."/>
            <person name="Lajus A."/>
            <person name="Land M.L."/>
            <person name="Medigue C."/>
            <person name="Mikhailova N."/>
            <person name="Nolan M."/>
            <person name="Woyke T."/>
            <person name="Stolyar S."/>
            <person name="Vorholt J.A."/>
            <person name="Vuilleumier S."/>
        </authorList>
    </citation>
    <scope>NUCLEOTIDE SEQUENCE [LARGE SCALE GENOMIC DNA]</scope>
    <source>
        <strain evidence="2">CM4 / NCIMB 13688</strain>
    </source>
</reference>
<gene>
    <name evidence="1" type="ordered locus">Mchl_4399</name>
</gene>
<dbReference type="AlphaFoldDB" id="B7KN58"/>
<evidence type="ECO:0000313" key="2">
    <source>
        <dbReference type="Proteomes" id="UP000002385"/>
    </source>
</evidence>
<sequence>MRSILRQIVVVFLLPKAIGYLRRRFGGRAAGSHRSY</sequence>
<name>B7KN58_METC4</name>
<organism evidence="1 2">
    <name type="scientific">Methylorubrum extorquens (strain CM4 / NCIMB 13688)</name>
    <name type="common">Methylobacterium extorquens</name>
    <dbReference type="NCBI Taxonomy" id="440085"/>
    <lineage>
        <taxon>Bacteria</taxon>
        <taxon>Pseudomonadati</taxon>
        <taxon>Pseudomonadota</taxon>
        <taxon>Alphaproteobacteria</taxon>
        <taxon>Hyphomicrobiales</taxon>
        <taxon>Methylobacteriaceae</taxon>
        <taxon>Methylorubrum</taxon>
    </lineage>
</organism>
<evidence type="ECO:0000313" key="1">
    <source>
        <dbReference type="EMBL" id="ACK85175.1"/>
    </source>
</evidence>
<protein>
    <submittedName>
        <fullName evidence="1">Uncharacterized protein</fullName>
    </submittedName>
</protein>
<dbReference type="EMBL" id="CP001298">
    <property type="protein sequence ID" value="ACK85175.1"/>
    <property type="molecule type" value="Genomic_DNA"/>
</dbReference>
<accession>B7KN58</accession>
<dbReference type="Proteomes" id="UP000002385">
    <property type="component" value="Chromosome"/>
</dbReference>
<reference evidence="2" key="1">
    <citation type="submission" date="2008-12" db="EMBL/GenBank/DDBJ databases">
        <title>Complete sequence of chromosome of Methylobacterium chloromethanicum CM4.</title>
        <authorList>
            <consortium name="US DOE Joint Genome Institute"/>
            <person name="Lucas S."/>
            <person name="Copeland A."/>
            <person name="Lapidus A."/>
            <person name="Glavina del Rio T."/>
            <person name="Dalin E."/>
            <person name="Tice H."/>
            <person name="Bruce D."/>
            <person name="Goodwin L."/>
            <person name="Pitluck S."/>
            <person name="Chertkov O."/>
            <person name="Brettin T."/>
            <person name="Detter J.C."/>
            <person name="Han C."/>
            <person name="Larimer F."/>
            <person name="Land M."/>
            <person name="Hauser L."/>
            <person name="Kyrpides N."/>
            <person name="Mikhailova N."/>
            <person name="Marx C."/>
            <person name="Richardson P."/>
        </authorList>
    </citation>
    <scope>NUCLEOTIDE SEQUENCE [LARGE SCALE GENOMIC DNA]</scope>
    <source>
        <strain evidence="2">CM4 / NCIMB 13688</strain>
    </source>
</reference>
<dbReference type="KEGG" id="mch:Mchl_4399"/>
<proteinExistence type="predicted"/>
<dbReference type="HOGENOM" id="CLU_3357039_0_0_5"/>